<reference evidence="2" key="1">
    <citation type="submission" date="2023-10" db="EMBL/GenBank/DDBJ databases">
        <authorList>
            <person name="Chen Y."/>
            <person name="Shah S."/>
            <person name="Dougan E. K."/>
            <person name="Thang M."/>
            <person name="Chan C."/>
        </authorList>
    </citation>
    <scope>NUCLEOTIDE SEQUENCE [LARGE SCALE GENOMIC DNA]</scope>
</reference>
<name>A0ABN9SKI9_9DINO</name>
<accession>A0ABN9SKI9</accession>
<evidence type="ECO:0000256" key="1">
    <source>
        <dbReference type="SAM" id="MobiDB-lite"/>
    </source>
</evidence>
<sequence>GGQGPMVSWHGLEDGHPRVSSWLLLFAGGGGRPKPQTGRGTSLARRQRQQQAKMKDIEQWAQHQAQAREAAAQRRLETEASAPRGSPTGSSQPACAKAVPSCAATPTERSPSRTAAALKSCWHARPAPSPFYKLRMWDVLPS</sequence>
<feature type="compositionally biased region" description="Low complexity" evidence="1">
    <location>
        <begin position="59"/>
        <end position="70"/>
    </location>
</feature>
<feature type="non-terminal residue" evidence="2">
    <location>
        <position position="142"/>
    </location>
</feature>
<comment type="caution">
    <text evidence="2">The sequence shown here is derived from an EMBL/GenBank/DDBJ whole genome shotgun (WGS) entry which is preliminary data.</text>
</comment>
<organism evidence="2 3">
    <name type="scientific">Prorocentrum cordatum</name>
    <dbReference type="NCBI Taxonomy" id="2364126"/>
    <lineage>
        <taxon>Eukaryota</taxon>
        <taxon>Sar</taxon>
        <taxon>Alveolata</taxon>
        <taxon>Dinophyceae</taxon>
        <taxon>Prorocentrales</taxon>
        <taxon>Prorocentraceae</taxon>
        <taxon>Prorocentrum</taxon>
    </lineage>
</organism>
<protein>
    <submittedName>
        <fullName evidence="2">Uncharacterized protein</fullName>
    </submittedName>
</protein>
<gene>
    <name evidence="2" type="ORF">PCOR1329_LOCUS30335</name>
</gene>
<dbReference type="EMBL" id="CAUYUJ010011627">
    <property type="protein sequence ID" value="CAK0832275.1"/>
    <property type="molecule type" value="Genomic_DNA"/>
</dbReference>
<evidence type="ECO:0000313" key="2">
    <source>
        <dbReference type="EMBL" id="CAK0832275.1"/>
    </source>
</evidence>
<proteinExistence type="predicted"/>
<evidence type="ECO:0000313" key="3">
    <source>
        <dbReference type="Proteomes" id="UP001189429"/>
    </source>
</evidence>
<feature type="non-terminal residue" evidence="2">
    <location>
        <position position="1"/>
    </location>
</feature>
<keyword evidence="3" id="KW-1185">Reference proteome</keyword>
<feature type="region of interest" description="Disordered" evidence="1">
    <location>
        <begin position="25"/>
        <end position="115"/>
    </location>
</feature>
<dbReference type="Proteomes" id="UP001189429">
    <property type="component" value="Unassembled WGS sequence"/>
</dbReference>